<accession>A0A8X6PVM4</accession>
<dbReference type="EMBL" id="BMAW01025302">
    <property type="protein sequence ID" value="GFT91909.1"/>
    <property type="molecule type" value="Genomic_DNA"/>
</dbReference>
<organism evidence="1 2">
    <name type="scientific">Nephila pilipes</name>
    <name type="common">Giant wood spider</name>
    <name type="synonym">Nephila maculata</name>
    <dbReference type="NCBI Taxonomy" id="299642"/>
    <lineage>
        <taxon>Eukaryota</taxon>
        <taxon>Metazoa</taxon>
        <taxon>Ecdysozoa</taxon>
        <taxon>Arthropoda</taxon>
        <taxon>Chelicerata</taxon>
        <taxon>Arachnida</taxon>
        <taxon>Araneae</taxon>
        <taxon>Araneomorphae</taxon>
        <taxon>Entelegynae</taxon>
        <taxon>Araneoidea</taxon>
        <taxon>Nephilidae</taxon>
        <taxon>Nephila</taxon>
    </lineage>
</organism>
<dbReference type="AlphaFoldDB" id="A0A8X6PVM4"/>
<protein>
    <submittedName>
        <fullName evidence="1">Uncharacterized protein</fullName>
    </submittedName>
</protein>
<gene>
    <name evidence="1" type="ORF">NPIL_522691</name>
</gene>
<sequence>MLSLPQGYEKEWHGTKTHRGLTLSFLVEFPGVDASWFGELLLPMLATNTKIDLRAEGLESDVIAIRGRKEDVMKAKKRLLKISDEKQLTGHTAEIKANPEQYKFLIGKNVASIKKVLHKT</sequence>
<proteinExistence type="predicted"/>
<evidence type="ECO:0000313" key="2">
    <source>
        <dbReference type="Proteomes" id="UP000887013"/>
    </source>
</evidence>
<dbReference type="InterPro" id="IPR036612">
    <property type="entry name" value="KH_dom_type_1_sf"/>
</dbReference>
<dbReference type="GO" id="GO:0003723">
    <property type="term" value="F:RNA binding"/>
    <property type="evidence" value="ECO:0007669"/>
    <property type="project" value="InterPro"/>
</dbReference>
<evidence type="ECO:0000313" key="1">
    <source>
        <dbReference type="EMBL" id="GFT91909.1"/>
    </source>
</evidence>
<dbReference type="OrthoDB" id="9995375at2759"/>
<name>A0A8X6PVM4_NEPPI</name>
<dbReference type="Gene3D" id="3.30.1370.10">
    <property type="entry name" value="K Homology domain, type 1"/>
    <property type="match status" value="1"/>
</dbReference>
<keyword evidence="2" id="KW-1185">Reference proteome</keyword>
<reference evidence="1" key="1">
    <citation type="submission" date="2020-08" db="EMBL/GenBank/DDBJ databases">
        <title>Multicomponent nature underlies the extraordinary mechanical properties of spider dragline silk.</title>
        <authorList>
            <person name="Kono N."/>
            <person name="Nakamura H."/>
            <person name="Mori M."/>
            <person name="Yoshida Y."/>
            <person name="Ohtoshi R."/>
            <person name="Malay A.D."/>
            <person name="Moran D.A.P."/>
            <person name="Tomita M."/>
            <person name="Numata K."/>
            <person name="Arakawa K."/>
        </authorList>
    </citation>
    <scope>NUCLEOTIDE SEQUENCE</scope>
</reference>
<dbReference type="Proteomes" id="UP000887013">
    <property type="component" value="Unassembled WGS sequence"/>
</dbReference>
<comment type="caution">
    <text evidence="1">The sequence shown here is derived from an EMBL/GenBank/DDBJ whole genome shotgun (WGS) entry which is preliminary data.</text>
</comment>
<dbReference type="SUPFAM" id="SSF54791">
    <property type="entry name" value="Eukaryotic type KH-domain (KH-domain type I)"/>
    <property type="match status" value="1"/>
</dbReference>